<dbReference type="AlphaFoldDB" id="A0ABD1E9I6"/>
<feature type="region of interest" description="Disordered" evidence="1">
    <location>
        <begin position="203"/>
        <end position="226"/>
    </location>
</feature>
<sequence length="247" mass="28933">MSVEQLDEYLKKLIRKNEFQEDGHSVEINFEKIYNHLVELNSVINEEKRKLFYTSARFGYFLNLFYIEFFIKKQTSDFNETWADYVKKHFKISDTYSRILRFIGKLTGEYSKLQQLSISLICCFNRNCDDGELIKVYELVPQAMTIIGLNKRDDPTKRRNAAKKYICAILEHLNCNLHGLQKFSGRNIENENRNESSAFYMVSSHDETQPETPPTSAATSPSLPHLHLLQVQQYPSRDPWTDPSRGQ</sequence>
<protein>
    <submittedName>
        <fullName evidence="2">Uncharacterized protein</fullName>
    </submittedName>
</protein>
<dbReference type="EMBL" id="JBDJPC010000009">
    <property type="protein sequence ID" value="KAL1491065.1"/>
    <property type="molecule type" value="Genomic_DNA"/>
</dbReference>
<organism evidence="2 3">
    <name type="scientific">Hypothenemus hampei</name>
    <name type="common">Coffee berry borer</name>
    <dbReference type="NCBI Taxonomy" id="57062"/>
    <lineage>
        <taxon>Eukaryota</taxon>
        <taxon>Metazoa</taxon>
        <taxon>Ecdysozoa</taxon>
        <taxon>Arthropoda</taxon>
        <taxon>Hexapoda</taxon>
        <taxon>Insecta</taxon>
        <taxon>Pterygota</taxon>
        <taxon>Neoptera</taxon>
        <taxon>Endopterygota</taxon>
        <taxon>Coleoptera</taxon>
        <taxon>Polyphaga</taxon>
        <taxon>Cucujiformia</taxon>
        <taxon>Curculionidae</taxon>
        <taxon>Scolytinae</taxon>
        <taxon>Hypothenemus</taxon>
    </lineage>
</organism>
<evidence type="ECO:0000256" key="1">
    <source>
        <dbReference type="SAM" id="MobiDB-lite"/>
    </source>
</evidence>
<reference evidence="2 3" key="1">
    <citation type="submission" date="2024-05" db="EMBL/GenBank/DDBJ databases">
        <title>Genetic variation in Jamaican populations of the coffee berry borer (Hypothenemus hampei).</title>
        <authorList>
            <person name="Errbii M."/>
            <person name="Myrie A."/>
        </authorList>
    </citation>
    <scope>NUCLEOTIDE SEQUENCE [LARGE SCALE GENOMIC DNA]</scope>
    <source>
        <strain evidence="2">JA-Hopewell-2020-01-JO</strain>
        <tissue evidence="2">Whole body</tissue>
    </source>
</reference>
<comment type="caution">
    <text evidence="2">The sequence shown here is derived from an EMBL/GenBank/DDBJ whole genome shotgun (WGS) entry which is preliminary data.</text>
</comment>
<gene>
    <name evidence="2" type="ORF">ABEB36_011718</name>
</gene>
<accession>A0ABD1E9I6</accession>
<evidence type="ECO:0000313" key="2">
    <source>
        <dbReference type="EMBL" id="KAL1491065.1"/>
    </source>
</evidence>
<proteinExistence type="predicted"/>
<dbReference type="Proteomes" id="UP001566132">
    <property type="component" value="Unassembled WGS sequence"/>
</dbReference>
<name>A0ABD1E9I6_HYPHA</name>
<evidence type="ECO:0000313" key="3">
    <source>
        <dbReference type="Proteomes" id="UP001566132"/>
    </source>
</evidence>
<keyword evidence="3" id="KW-1185">Reference proteome</keyword>